<dbReference type="AlphaFoldDB" id="A0A2P2QG24"/>
<evidence type="ECO:0000313" key="1">
    <source>
        <dbReference type="EMBL" id="MBX65949.1"/>
    </source>
</evidence>
<accession>A0A2P2QG24</accession>
<proteinExistence type="predicted"/>
<dbReference type="EMBL" id="GGEC01085465">
    <property type="protein sequence ID" value="MBX65949.1"/>
    <property type="molecule type" value="Transcribed_RNA"/>
</dbReference>
<organism evidence="1">
    <name type="scientific">Rhizophora mucronata</name>
    <name type="common">Asiatic mangrove</name>
    <dbReference type="NCBI Taxonomy" id="61149"/>
    <lineage>
        <taxon>Eukaryota</taxon>
        <taxon>Viridiplantae</taxon>
        <taxon>Streptophyta</taxon>
        <taxon>Embryophyta</taxon>
        <taxon>Tracheophyta</taxon>
        <taxon>Spermatophyta</taxon>
        <taxon>Magnoliopsida</taxon>
        <taxon>eudicotyledons</taxon>
        <taxon>Gunneridae</taxon>
        <taxon>Pentapetalae</taxon>
        <taxon>rosids</taxon>
        <taxon>fabids</taxon>
        <taxon>Malpighiales</taxon>
        <taxon>Rhizophoraceae</taxon>
        <taxon>Rhizophora</taxon>
    </lineage>
</organism>
<name>A0A2P2QG24_RHIMU</name>
<protein>
    <submittedName>
        <fullName evidence="1">Uncharacterized protein</fullName>
    </submittedName>
</protein>
<reference evidence="1" key="1">
    <citation type="submission" date="2018-02" db="EMBL/GenBank/DDBJ databases">
        <title>Rhizophora mucronata_Transcriptome.</title>
        <authorList>
            <person name="Meera S.P."/>
            <person name="Sreeshan A."/>
            <person name="Augustine A."/>
        </authorList>
    </citation>
    <scope>NUCLEOTIDE SEQUENCE</scope>
    <source>
        <tissue evidence="1">Leaf</tissue>
    </source>
</reference>
<sequence length="35" mass="3999">MYLFNYPTPSLSKQNKVQIPTPINKTKISSGFKQV</sequence>